<evidence type="ECO:0000313" key="9">
    <source>
        <dbReference type="Proteomes" id="UP000054988"/>
    </source>
</evidence>
<organism evidence="8 9">
    <name type="scientific">Moniliophthora roreri</name>
    <name type="common">Frosty pod rot fungus</name>
    <name type="synonym">Monilia roreri</name>
    <dbReference type="NCBI Taxonomy" id="221103"/>
    <lineage>
        <taxon>Eukaryota</taxon>
        <taxon>Fungi</taxon>
        <taxon>Dikarya</taxon>
        <taxon>Basidiomycota</taxon>
        <taxon>Agaricomycotina</taxon>
        <taxon>Agaricomycetes</taxon>
        <taxon>Agaricomycetidae</taxon>
        <taxon>Agaricales</taxon>
        <taxon>Marasmiineae</taxon>
        <taxon>Marasmiaceae</taxon>
        <taxon>Moniliophthora</taxon>
    </lineage>
</organism>
<evidence type="ECO:0000313" key="8">
    <source>
        <dbReference type="EMBL" id="KTB29232.1"/>
    </source>
</evidence>
<dbReference type="PANTHER" id="PTHR23502">
    <property type="entry name" value="MAJOR FACILITATOR SUPERFAMILY"/>
    <property type="match status" value="1"/>
</dbReference>
<dbReference type="Gene3D" id="1.20.1250.20">
    <property type="entry name" value="MFS general substrate transporter like domains"/>
    <property type="match status" value="1"/>
</dbReference>
<keyword evidence="3 6" id="KW-1133">Transmembrane helix</keyword>
<dbReference type="InterPro" id="IPR020846">
    <property type="entry name" value="MFS_dom"/>
</dbReference>
<feature type="transmembrane region" description="Helical" evidence="6">
    <location>
        <begin position="84"/>
        <end position="105"/>
    </location>
</feature>
<evidence type="ECO:0000256" key="3">
    <source>
        <dbReference type="ARBA" id="ARBA00022989"/>
    </source>
</evidence>
<dbReference type="InterPro" id="IPR011701">
    <property type="entry name" value="MFS"/>
</dbReference>
<dbReference type="GO" id="GO:0005886">
    <property type="term" value="C:plasma membrane"/>
    <property type="evidence" value="ECO:0007669"/>
    <property type="project" value="TreeGrafter"/>
</dbReference>
<feature type="transmembrane region" description="Helical" evidence="6">
    <location>
        <begin position="140"/>
        <end position="163"/>
    </location>
</feature>
<feature type="region of interest" description="Disordered" evidence="5">
    <location>
        <begin position="1"/>
        <end position="21"/>
    </location>
</feature>
<feature type="transmembrane region" description="Helical" evidence="6">
    <location>
        <begin position="199"/>
        <end position="219"/>
    </location>
</feature>
<sequence length="494" mass="52814">MAEEPTEQTPLLVEPQRTQGQDPEVVAKPHHAIYDRFTSAQKTQILAQVSYVGLIPLFVAVSFYPTIPEIAKDLDTTAEVVSLAVSISVLSGCIGGLIGASFATFYGRRPTYLLGLPILCIGSIGVAQSNTIPSLMTWRFIQTFGVSSGLSVGAGVIGDIYALEERGMAMGIFFAACLLGQSFGPFVGGFVAYYFDWRIMQLSLGGAGLVGFLWMLLGYPETSLPGSRGIDKQRAELEKRGIDYSAQNVVFKYLPRFNPFHTLGMLKSPNITAVSLAGMLILFTDYVNLVPLPLTIAPRYGITNKAVLGLLYCPQGVGKFFGAPVAGWLSDRVVRKLLKARGGTWYPEDRLRASLLGGAVLVPLSTLGIGFTTHFISSPKIGLTLDMILLFINGFGIDMVLNPSSTYIVDILQARGAEGIAANYALRAFLTSFAVSAITPMINSIGILGANAVASVSAWTGFGLLVLTIKYGEGMRDWVDVGYVKGDGQGEGAG</sequence>
<dbReference type="SUPFAM" id="SSF103473">
    <property type="entry name" value="MFS general substrate transporter"/>
    <property type="match status" value="1"/>
</dbReference>
<evidence type="ECO:0000256" key="2">
    <source>
        <dbReference type="ARBA" id="ARBA00022692"/>
    </source>
</evidence>
<dbReference type="EMBL" id="LATX01002442">
    <property type="protein sequence ID" value="KTB29232.1"/>
    <property type="molecule type" value="Genomic_DNA"/>
</dbReference>
<evidence type="ECO:0000256" key="4">
    <source>
        <dbReference type="ARBA" id="ARBA00023136"/>
    </source>
</evidence>
<feature type="transmembrane region" description="Helical" evidence="6">
    <location>
        <begin position="388"/>
        <end position="412"/>
    </location>
</feature>
<evidence type="ECO:0000256" key="6">
    <source>
        <dbReference type="SAM" id="Phobius"/>
    </source>
</evidence>
<keyword evidence="4 6" id="KW-0472">Membrane</keyword>
<feature type="transmembrane region" description="Helical" evidence="6">
    <location>
        <begin position="170"/>
        <end position="193"/>
    </location>
</feature>
<feature type="transmembrane region" description="Helical" evidence="6">
    <location>
        <begin position="351"/>
        <end position="376"/>
    </location>
</feature>
<accession>A0A0W0EYR3</accession>
<gene>
    <name evidence="8" type="ORF">WG66_18184</name>
</gene>
<dbReference type="AlphaFoldDB" id="A0A0W0EYR3"/>
<dbReference type="Pfam" id="PF07690">
    <property type="entry name" value="MFS_1"/>
    <property type="match status" value="1"/>
</dbReference>
<dbReference type="eggNOG" id="KOG0255">
    <property type="taxonomic scope" value="Eukaryota"/>
</dbReference>
<evidence type="ECO:0000259" key="7">
    <source>
        <dbReference type="PROSITE" id="PS50850"/>
    </source>
</evidence>
<evidence type="ECO:0000256" key="1">
    <source>
        <dbReference type="ARBA" id="ARBA00004141"/>
    </source>
</evidence>
<feature type="transmembrane region" description="Helical" evidence="6">
    <location>
        <begin position="45"/>
        <end position="64"/>
    </location>
</feature>
<comment type="subcellular location">
    <subcellularLocation>
        <location evidence="1">Membrane</location>
        <topology evidence="1">Multi-pass membrane protein</topology>
    </subcellularLocation>
</comment>
<dbReference type="Proteomes" id="UP000054988">
    <property type="component" value="Unassembled WGS sequence"/>
</dbReference>
<feature type="transmembrane region" description="Helical" evidence="6">
    <location>
        <begin position="112"/>
        <end position="128"/>
    </location>
</feature>
<feature type="transmembrane region" description="Helical" evidence="6">
    <location>
        <begin position="424"/>
        <end position="442"/>
    </location>
</feature>
<feature type="transmembrane region" description="Helical" evidence="6">
    <location>
        <begin position="448"/>
        <end position="469"/>
    </location>
</feature>
<dbReference type="GO" id="GO:0022857">
    <property type="term" value="F:transmembrane transporter activity"/>
    <property type="evidence" value="ECO:0007669"/>
    <property type="project" value="InterPro"/>
</dbReference>
<name>A0A0W0EYR3_MONRR</name>
<dbReference type="PROSITE" id="PS50850">
    <property type="entry name" value="MFS"/>
    <property type="match status" value="1"/>
</dbReference>
<dbReference type="InterPro" id="IPR036259">
    <property type="entry name" value="MFS_trans_sf"/>
</dbReference>
<dbReference type="PANTHER" id="PTHR23502:SF64">
    <property type="entry name" value="TRANSPORTER, PUTATIVE (AFU_ORTHOLOGUE AFUA_3G11760)-RELATED"/>
    <property type="match status" value="1"/>
</dbReference>
<keyword evidence="2 6" id="KW-0812">Transmembrane</keyword>
<feature type="domain" description="Major facilitator superfamily (MFS) profile" evidence="7">
    <location>
        <begin position="45"/>
        <end position="475"/>
    </location>
</feature>
<reference evidence="8 9" key="1">
    <citation type="submission" date="2015-12" db="EMBL/GenBank/DDBJ databases">
        <title>Draft genome sequence of Moniliophthora roreri, the causal agent of frosty pod rot of cacao.</title>
        <authorList>
            <person name="Aime M.C."/>
            <person name="Diaz-Valderrama J.R."/>
            <person name="Kijpornyongpan T."/>
            <person name="Phillips-Mora W."/>
        </authorList>
    </citation>
    <scope>NUCLEOTIDE SEQUENCE [LARGE SCALE GENOMIC DNA]</scope>
    <source>
        <strain evidence="8 9">MCA 2952</strain>
    </source>
</reference>
<feature type="transmembrane region" description="Helical" evidence="6">
    <location>
        <begin position="271"/>
        <end position="289"/>
    </location>
</feature>
<comment type="caution">
    <text evidence="8">The sequence shown here is derived from an EMBL/GenBank/DDBJ whole genome shotgun (WGS) entry which is preliminary data.</text>
</comment>
<feature type="transmembrane region" description="Helical" evidence="6">
    <location>
        <begin position="309"/>
        <end position="330"/>
    </location>
</feature>
<proteinExistence type="predicted"/>
<evidence type="ECO:0000256" key="5">
    <source>
        <dbReference type="SAM" id="MobiDB-lite"/>
    </source>
</evidence>
<protein>
    <recommendedName>
        <fullName evidence="7">Major facilitator superfamily (MFS) profile domain-containing protein</fullName>
    </recommendedName>
</protein>